<dbReference type="EMBL" id="SRPE01000005">
    <property type="protein sequence ID" value="TGN27227.1"/>
    <property type="molecule type" value="Genomic_DNA"/>
</dbReference>
<dbReference type="AlphaFoldDB" id="A0A4Z1BHW0"/>
<reference evidence="2 3" key="1">
    <citation type="submission" date="2019-03" db="EMBL/GenBank/DDBJ databases">
        <title>Empedobacter tilapiae sp. nov., isolated from an intestine of Nile tilapia Oreochromis niloticus.</title>
        <authorList>
            <person name="Kim Y.-O."/>
            <person name="Yoon J.-H."/>
        </authorList>
    </citation>
    <scope>NUCLEOTIDE SEQUENCE [LARGE SCALE GENOMIC DNA]</scope>
    <source>
        <strain evidence="2 3">MRS2</strain>
    </source>
</reference>
<evidence type="ECO:0000313" key="2">
    <source>
        <dbReference type="EMBL" id="TGN27227.1"/>
    </source>
</evidence>
<dbReference type="RefSeq" id="WP_135835377.1">
    <property type="nucleotide sequence ID" value="NZ_CAUQWU010000005.1"/>
</dbReference>
<dbReference type="Proteomes" id="UP000297998">
    <property type="component" value="Unassembled WGS sequence"/>
</dbReference>
<feature type="domain" description="DUF6630" evidence="1">
    <location>
        <begin position="21"/>
        <end position="151"/>
    </location>
</feature>
<comment type="caution">
    <text evidence="2">The sequence shown here is derived from an EMBL/GenBank/DDBJ whole genome shotgun (WGS) entry which is preliminary data.</text>
</comment>
<organism evidence="2 3">
    <name type="scientific">Empedobacter tilapiae</name>
    <dbReference type="NCBI Taxonomy" id="2491114"/>
    <lineage>
        <taxon>Bacteria</taxon>
        <taxon>Pseudomonadati</taxon>
        <taxon>Bacteroidota</taxon>
        <taxon>Flavobacteriia</taxon>
        <taxon>Flavobacteriales</taxon>
        <taxon>Weeksellaceae</taxon>
        <taxon>Empedobacter</taxon>
    </lineage>
</organism>
<dbReference type="Pfam" id="PF20335">
    <property type="entry name" value="DUF6630"/>
    <property type="match status" value="1"/>
</dbReference>
<evidence type="ECO:0000313" key="3">
    <source>
        <dbReference type="Proteomes" id="UP000297998"/>
    </source>
</evidence>
<sequence length="155" mass="18466">MEKYIEIINMVVTRYSERESLIKQLEKIKENPTLYLENNDRCIDLSHDFLWLALVDLLISYGYAFEIDWKENYDTTKYGVTELLLNWSVNFDFQDDSDLYELEAEEFFPRINTLIKGTSCQIFNFDIDSDSYVTTMTNNTNEKKLLDLDNQISKY</sequence>
<gene>
    <name evidence="2" type="ORF">E4J94_08420</name>
</gene>
<protein>
    <recommendedName>
        <fullName evidence="1">DUF6630 domain-containing protein</fullName>
    </recommendedName>
</protein>
<evidence type="ECO:0000259" key="1">
    <source>
        <dbReference type="Pfam" id="PF20335"/>
    </source>
</evidence>
<dbReference type="OrthoDB" id="1275241at2"/>
<accession>A0A4Z1BHW0</accession>
<dbReference type="InterPro" id="IPR046582">
    <property type="entry name" value="DUF6630"/>
</dbReference>
<keyword evidence="3" id="KW-1185">Reference proteome</keyword>
<proteinExistence type="predicted"/>
<name>A0A4Z1BHW0_9FLAO</name>